<dbReference type="Pfam" id="PF00867">
    <property type="entry name" value="XPG_I"/>
    <property type="match status" value="1"/>
</dbReference>
<keyword evidence="10" id="KW-0234">DNA repair</keyword>
<keyword evidence="13" id="KW-0175">Coiled coil</keyword>
<evidence type="ECO:0000256" key="10">
    <source>
        <dbReference type="ARBA" id="ARBA00023204"/>
    </source>
</evidence>
<evidence type="ECO:0000256" key="4">
    <source>
        <dbReference type="ARBA" id="ARBA00022722"/>
    </source>
</evidence>
<dbReference type="FunFam" id="1.10.150.20:FF:000030">
    <property type="entry name" value="Flap endonuclease GEN-like 1"/>
    <property type="match status" value="1"/>
</dbReference>
<feature type="compositionally biased region" description="Basic residues" evidence="14">
    <location>
        <begin position="1062"/>
        <end position="1096"/>
    </location>
</feature>
<dbReference type="InterPro" id="IPR006086">
    <property type="entry name" value="XPG-I_dom"/>
</dbReference>
<comment type="similarity">
    <text evidence="3">Belongs to the XPG/RAD2 endonuclease family. XPG subfamily.</text>
</comment>
<dbReference type="PRINTS" id="PR00066">
    <property type="entry name" value="XRODRMPGMNTG"/>
</dbReference>
<dbReference type="InterPro" id="IPR001044">
    <property type="entry name" value="XPG/Rad2_eukaryotes"/>
</dbReference>
<feature type="compositionally biased region" description="Low complexity" evidence="14">
    <location>
        <begin position="476"/>
        <end position="490"/>
    </location>
</feature>
<reference evidence="17 18" key="1">
    <citation type="submission" date="2014-04" db="EMBL/GenBank/DDBJ databases">
        <title>Evolutionary Origins and Diversification of the Mycorrhizal Mutualists.</title>
        <authorList>
            <consortium name="DOE Joint Genome Institute"/>
            <consortium name="Mycorrhizal Genomics Consortium"/>
            <person name="Kohler A."/>
            <person name="Kuo A."/>
            <person name="Nagy L.G."/>
            <person name="Floudas D."/>
            <person name="Copeland A."/>
            <person name="Barry K.W."/>
            <person name="Cichocki N."/>
            <person name="Veneault-Fourrey C."/>
            <person name="LaButti K."/>
            <person name="Lindquist E.A."/>
            <person name="Lipzen A."/>
            <person name="Lundell T."/>
            <person name="Morin E."/>
            <person name="Murat C."/>
            <person name="Riley R."/>
            <person name="Ohm R."/>
            <person name="Sun H."/>
            <person name="Tunlid A."/>
            <person name="Henrissat B."/>
            <person name="Grigoriev I.V."/>
            <person name="Hibbett D.S."/>
            <person name="Martin F."/>
        </authorList>
    </citation>
    <scope>NUCLEOTIDE SEQUENCE [LARGE SCALE GENOMIC DNA]</scope>
    <source>
        <strain evidence="17 18">Koide BX008</strain>
    </source>
</reference>
<keyword evidence="18" id="KW-1185">Reference proteome</keyword>
<dbReference type="InterPro" id="IPR019974">
    <property type="entry name" value="XPG_CS"/>
</dbReference>
<feature type="compositionally biased region" description="Polar residues" evidence="14">
    <location>
        <begin position="659"/>
        <end position="687"/>
    </location>
</feature>
<dbReference type="InParanoid" id="A0A0C2TKL9"/>
<evidence type="ECO:0000256" key="2">
    <source>
        <dbReference type="ARBA" id="ARBA00004123"/>
    </source>
</evidence>
<evidence type="ECO:0000256" key="9">
    <source>
        <dbReference type="ARBA" id="ARBA00022842"/>
    </source>
</evidence>
<dbReference type="PROSITE" id="PS00842">
    <property type="entry name" value="XPG_2"/>
    <property type="match status" value="1"/>
</dbReference>
<comment type="similarity">
    <text evidence="12">Belongs to the XPG/RAD2 endonuclease family. GEN subfamily.</text>
</comment>
<feature type="compositionally biased region" description="Low complexity" evidence="14">
    <location>
        <begin position="1109"/>
        <end position="1121"/>
    </location>
</feature>
<feature type="region of interest" description="Disordered" evidence="14">
    <location>
        <begin position="145"/>
        <end position="178"/>
    </location>
</feature>
<feature type="region of interest" description="Disordered" evidence="14">
    <location>
        <begin position="533"/>
        <end position="556"/>
    </location>
</feature>
<dbReference type="InterPro" id="IPR006084">
    <property type="entry name" value="XPG/Rad2"/>
</dbReference>
<dbReference type="PANTHER" id="PTHR16171:SF7">
    <property type="entry name" value="DNA REPAIR PROTEIN RAD2"/>
    <property type="match status" value="1"/>
</dbReference>
<evidence type="ECO:0000313" key="18">
    <source>
        <dbReference type="Proteomes" id="UP000054549"/>
    </source>
</evidence>
<dbReference type="Gene3D" id="3.40.50.1010">
    <property type="entry name" value="5'-nuclease"/>
    <property type="match status" value="2"/>
</dbReference>
<dbReference type="SUPFAM" id="SSF88723">
    <property type="entry name" value="PIN domain-like"/>
    <property type="match status" value="1"/>
</dbReference>
<dbReference type="InterPro" id="IPR029060">
    <property type="entry name" value="PIN-like_dom_sf"/>
</dbReference>
<protein>
    <recommendedName>
        <fullName evidence="19">PIN domain-like protein</fullName>
    </recommendedName>
</protein>
<feature type="domain" description="XPG-I" evidence="15">
    <location>
        <begin position="774"/>
        <end position="843"/>
    </location>
</feature>
<feature type="compositionally biased region" description="Polar residues" evidence="14">
    <location>
        <begin position="1042"/>
        <end position="1053"/>
    </location>
</feature>
<dbReference type="GO" id="GO:0006289">
    <property type="term" value="P:nucleotide-excision repair"/>
    <property type="evidence" value="ECO:0007669"/>
    <property type="project" value="InterPro"/>
</dbReference>
<feature type="region of interest" description="Disordered" evidence="14">
    <location>
        <begin position="658"/>
        <end position="702"/>
    </location>
</feature>
<keyword evidence="4" id="KW-0540">Nuclease</keyword>
<gene>
    <name evidence="17" type="ORF">M378DRAFT_122537</name>
</gene>
<dbReference type="STRING" id="946122.A0A0C2TKL9"/>
<dbReference type="FunCoup" id="A0A0C2TKL9">
    <property type="interactions" value="433"/>
</dbReference>
<dbReference type="SMART" id="SM00484">
    <property type="entry name" value="XPGI"/>
    <property type="match status" value="1"/>
</dbReference>
<evidence type="ECO:0000256" key="3">
    <source>
        <dbReference type="ARBA" id="ARBA00005283"/>
    </source>
</evidence>
<feature type="domain" description="XPG N-terminal" evidence="16">
    <location>
        <begin position="1"/>
        <end position="98"/>
    </location>
</feature>
<proteinExistence type="inferred from homology"/>
<keyword evidence="9" id="KW-0460">Magnesium</keyword>
<evidence type="ECO:0000256" key="7">
    <source>
        <dbReference type="ARBA" id="ARBA00022763"/>
    </source>
</evidence>
<dbReference type="SMART" id="SM00485">
    <property type="entry name" value="XPGN"/>
    <property type="match status" value="1"/>
</dbReference>
<evidence type="ECO:0000256" key="12">
    <source>
        <dbReference type="ARBA" id="ARBA00038112"/>
    </source>
</evidence>
<comment type="subcellular location">
    <subcellularLocation>
        <location evidence="2">Nucleus</location>
    </subcellularLocation>
</comment>
<keyword evidence="5" id="KW-0479">Metal-binding</keyword>
<keyword evidence="8" id="KW-0378">Hydrolase</keyword>
<evidence type="ECO:0000256" key="1">
    <source>
        <dbReference type="ARBA" id="ARBA00001946"/>
    </source>
</evidence>
<dbReference type="OrthoDB" id="31113at2759"/>
<dbReference type="SMART" id="SM00279">
    <property type="entry name" value="HhH2"/>
    <property type="match status" value="1"/>
</dbReference>
<dbReference type="HOGENOM" id="CLU_003018_0_0_1"/>
<dbReference type="GO" id="GO:0005634">
    <property type="term" value="C:nucleus"/>
    <property type="evidence" value="ECO:0007669"/>
    <property type="project" value="UniProtKB-SubCell"/>
</dbReference>
<feature type="region of interest" description="Disordered" evidence="14">
    <location>
        <begin position="476"/>
        <end position="495"/>
    </location>
</feature>
<evidence type="ECO:0000259" key="15">
    <source>
        <dbReference type="SMART" id="SM00484"/>
    </source>
</evidence>
<dbReference type="InterPro" id="IPR036279">
    <property type="entry name" value="5-3_exonuclease_C_sf"/>
</dbReference>
<feature type="coiled-coil region" evidence="13">
    <location>
        <begin position="733"/>
        <end position="764"/>
    </location>
</feature>
<dbReference type="PANTHER" id="PTHR16171">
    <property type="entry name" value="DNA REPAIR PROTEIN COMPLEMENTING XP-G CELLS-RELATED"/>
    <property type="match status" value="1"/>
</dbReference>
<keyword evidence="11" id="KW-0539">Nucleus</keyword>
<feature type="compositionally biased region" description="Polar residues" evidence="14">
    <location>
        <begin position="537"/>
        <end position="554"/>
    </location>
</feature>
<dbReference type="CDD" id="cd09868">
    <property type="entry name" value="PIN_XPG_RAD2"/>
    <property type="match status" value="2"/>
</dbReference>
<name>A0A0C2TKL9_AMAMK</name>
<dbReference type="EMBL" id="KN818231">
    <property type="protein sequence ID" value="KIL67529.1"/>
    <property type="molecule type" value="Genomic_DNA"/>
</dbReference>
<dbReference type="CDD" id="cd09904">
    <property type="entry name" value="H3TH_XPG"/>
    <property type="match status" value="1"/>
</dbReference>
<organism evidence="17 18">
    <name type="scientific">Amanita muscaria (strain Koide BX008)</name>
    <dbReference type="NCBI Taxonomy" id="946122"/>
    <lineage>
        <taxon>Eukaryota</taxon>
        <taxon>Fungi</taxon>
        <taxon>Dikarya</taxon>
        <taxon>Basidiomycota</taxon>
        <taxon>Agaricomycotina</taxon>
        <taxon>Agaricomycetes</taxon>
        <taxon>Agaricomycetidae</taxon>
        <taxon>Agaricales</taxon>
        <taxon>Pluteineae</taxon>
        <taxon>Amanitaceae</taxon>
        <taxon>Amanita</taxon>
    </lineage>
</organism>
<dbReference type="Proteomes" id="UP000054549">
    <property type="component" value="Unassembled WGS sequence"/>
</dbReference>
<dbReference type="AlphaFoldDB" id="A0A0C2TKL9"/>
<comment type="cofactor">
    <cofactor evidence="1">
        <name>Mg(2+)</name>
        <dbReference type="ChEBI" id="CHEBI:18420"/>
    </cofactor>
</comment>
<dbReference type="InterPro" id="IPR006085">
    <property type="entry name" value="XPG_DNA_repair_N"/>
</dbReference>
<evidence type="ECO:0000313" key="17">
    <source>
        <dbReference type="EMBL" id="KIL67529.1"/>
    </source>
</evidence>
<dbReference type="GO" id="GO:0048256">
    <property type="term" value="F:flap endonuclease activity"/>
    <property type="evidence" value="ECO:0007669"/>
    <property type="project" value="UniProtKB-ARBA"/>
</dbReference>
<dbReference type="PRINTS" id="PR00853">
    <property type="entry name" value="XPGRADSUPER"/>
</dbReference>
<dbReference type="Gene3D" id="1.10.150.20">
    <property type="entry name" value="5' to 3' exonuclease, C-terminal subdomain"/>
    <property type="match status" value="1"/>
</dbReference>
<dbReference type="Pfam" id="PF00752">
    <property type="entry name" value="XPG_N"/>
    <property type="match status" value="1"/>
</dbReference>
<evidence type="ECO:0000256" key="6">
    <source>
        <dbReference type="ARBA" id="ARBA00022759"/>
    </source>
</evidence>
<sequence>MGVKSLWSLLAPVGRPILLETVEGKAMAIDSSIWIYQFQATMRDKEGRVLINAHVLGFLRRITKLLFYGIKPVFVFDGGAPAIKRNTLTERKRKKTGAVLSHARLAERLLAARLRKEALGRTHDISQGKAKPGGEDNIVYLEDVDPTIPKAPPRRDSPTPTPGTSSAKKKTRFYDHDPYRLPDVDLEATVAKATRSSVPDPRLATEDELRAFIEEMRPEDFDVNSPGFRELPTEVQYEIIGDLRLRSRQTSHARLEKMLRSSRTAMDFSKAQIQNLKQRNALTQQLLVTTDSIGKAHISIPVRIASERNKEYLLVKNDGVDGGWILGVRDGTREKPIAIDIDDTYADSDEDMEQVAIGTFGPVDDGSQKEMVPHHEGVNNKMPRVAAPLATTKKSQSKPLFDLDDDDQEIGVGQVPESDSENEMLSLAIQASLDDVQGTSSQVTSRTELDALNALSDIFVSPSRLETVLTFANVDASPSSSRTARNTSTSFGRPSLLSSFAPSDKLAVAAEFNADDGLDDAYIDVTTTPHVEHDIDSQTTSPNLISGEFSTPEPTANVDADKTEIFVDSDEDEDMEEVLPGPDIQLQLQASDENHLAISGTPEPTPNAGAGKTEIFVDSDEDEDMEEVLPEPHIQPRNENHPANLQHEVQVSPGAQERLQFSNDNPPSVQASPDGSDQEQIAWSRSPSPAAENIGGNAAVHPDDGWDAAQEMDPHAEEGEFARFMSQVKGKSIEEVRREIDAEIESLNQQRKAAMRDSEDITQQMITQIMTMLRLFGIPYVTAPMEAEAQCAELVSLGLVDGVITDDSDVFLFGAQRVFKNMFNQSKTVECFLLSDLSREVGLDRDTLVRLAYLLGSDYVEGLPGVGPVVAMELLKEFPGIDGLHKFKDWWLRVQSGRDTEEDTKSKFRKRFKKKFKNLYLDDDWPNSAVRDAYYHPTVDSSDEPFKWGLPDLDGLRQLFQQELGWEQAKIDELLLPVIHKINKRGQENAMNRQSNLSSFFDVSAGMGAYVPKKRQVYASRRLQDVVADFRKRQPAEISTPAAGSQEGTSQQEEAGEEVSGTRKRRKTVQKGRAAKIKKTVVSKDKRSVKRKKGTKRTNSVESEDEISESSASEVVDVPPSTIQLRPRRRRRKSAEPQTPGNDK</sequence>
<feature type="region of interest" description="Disordered" evidence="14">
    <location>
        <begin position="1034"/>
        <end position="1144"/>
    </location>
</feature>
<dbReference type="SUPFAM" id="SSF47807">
    <property type="entry name" value="5' to 3' exonuclease, C-terminal subdomain"/>
    <property type="match status" value="1"/>
</dbReference>
<dbReference type="InterPro" id="IPR008918">
    <property type="entry name" value="HhH2"/>
</dbReference>
<accession>A0A0C2TKL9</accession>
<evidence type="ECO:0000256" key="5">
    <source>
        <dbReference type="ARBA" id="ARBA00022723"/>
    </source>
</evidence>
<keyword evidence="7" id="KW-0227">DNA damage</keyword>
<evidence type="ECO:0000259" key="16">
    <source>
        <dbReference type="SMART" id="SM00485"/>
    </source>
</evidence>
<evidence type="ECO:0000256" key="8">
    <source>
        <dbReference type="ARBA" id="ARBA00022801"/>
    </source>
</evidence>
<evidence type="ECO:0000256" key="14">
    <source>
        <dbReference type="SAM" id="MobiDB-lite"/>
    </source>
</evidence>
<evidence type="ECO:0008006" key="19">
    <source>
        <dbReference type="Google" id="ProtNLM"/>
    </source>
</evidence>
<evidence type="ECO:0000256" key="11">
    <source>
        <dbReference type="ARBA" id="ARBA00023242"/>
    </source>
</evidence>
<dbReference type="GO" id="GO:0003697">
    <property type="term" value="F:single-stranded DNA binding"/>
    <property type="evidence" value="ECO:0007669"/>
    <property type="project" value="InterPro"/>
</dbReference>
<evidence type="ECO:0000256" key="13">
    <source>
        <dbReference type="SAM" id="Coils"/>
    </source>
</evidence>
<dbReference type="GO" id="GO:0046872">
    <property type="term" value="F:metal ion binding"/>
    <property type="evidence" value="ECO:0007669"/>
    <property type="project" value="UniProtKB-KW"/>
</dbReference>
<keyword evidence="6" id="KW-0255">Endonuclease</keyword>